<organism evidence="3 4">
    <name type="scientific">Lactuca virosa</name>
    <dbReference type="NCBI Taxonomy" id="75947"/>
    <lineage>
        <taxon>Eukaryota</taxon>
        <taxon>Viridiplantae</taxon>
        <taxon>Streptophyta</taxon>
        <taxon>Embryophyta</taxon>
        <taxon>Tracheophyta</taxon>
        <taxon>Spermatophyta</taxon>
        <taxon>Magnoliopsida</taxon>
        <taxon>eudicotyledons</taxon>
        <taxon>Gunneridae</taxon>
        <taxon>Pentapetalae</taxon>
        <taxon>asterids</taxon>
        <taxon>campanulids</taxon>
        <taxon>Asterales</taxon>
        <taxon>Asteraceae</taxon>
        <taxon>Cichorioideae</taxon>
        <taxon>Cichorieae</taxon>
        <taxon>Lactucinae</taxon>
        <taxon>Lactuca</taxon>
    </lineage>
</organism>
<keyword evidence="2" id="KW-0067">ATP-binding</keyword>
<evidence type="ECO:0000313" key="3">
    <source>
        <dbReference type="EMBL" id="CAH1432924.1"/>
    </source>
</evidence>
<comment type="caution">
    <text evidence="3">The sequence shown here is derived from an EMBL/GenBank/DDBJ whole genome shotgun (WGS) entry which is preliminary data.</text>
</comment>
<keyword evidence="1" id="KW-0547">Nucleotide-binding</keyword>
<dbReference type="AlphaFoldDB" id="A0AAU9MYL6"/>
<reference evidence="3 4" key="1">
    <citation type="submission" date="2022-01" db="EMBL/GenBank/DDBJ databases">
        <authorList>
            <person name="Xiong W."/>
            <person name="Schranz E."/>
        </authorList>
    </citation>
    <scope>NUCLEOTIDE SEQUENCE [LARGE SCALE GENOMIC DNA]</scope>
</reference>
<evidence type="ECO:0008006" key="5">
    <source>
        <dbReference type="Google" id="ProtNLM"/>
    </source>
</evidence>
<dbReference type="PANTHER" id="PTHR19375">
    <property type="entry name" value="HEAT SHOCK PROTEIN 70KDA"/>
    <property type="match status" value="1"/>
</dbReference>
<proteinExistence type="predicted"/>
<dbReference type="InterPro" id="IPR029047">
    <property type="entry name" value="HSP70_peptide-bd_sf"/>
</dbReference>
<dbReference type="Pfam" id="PF00012">
    <property type="entry name" value="HSP70"/>
    <property type="match status" value="1"/>
</dbReference>
<sequence length="166" mass="19047">MVYQGERSKSTDNYFLGSFRISGIPPAPKGVPVIQVTFEIDNNGILTVTARIASTGKTEKLIVTNVCGRLSKQEIEKMIEDAEKFKLEDQEFKRKAEAYNELEDCIYHLKRKIKSTPNMPPKVQKNIRYTIDDTMEWLSDSKVATIDKIKRKKEHMEFITGLAFPD</sequence>
<evidence type="ECO:0000256" key="1">
    <source>
        <dbReference type="ARBA" id="ARBA00022741"/>
    </source>
</evidence>
<dbReference type="InterPro" id="IPR013126">
    <property type="entry name" value="Hsp_70_fam"/>
</dbReference>
<evidence type="ECO:0000313" key="4">
    <source>
        <dbReference type="Proteomes" id="UP001157418"/>
    </source>
</evidence>
<keyword evidence="4" id="KW-1185">Reference proteome</keyword>
<dbReference type="Proteomes" id="UP001157418">
    <property type="component" value="Unassembled WGS sequence"/>
</dbReference>
<dbReference type="GO" id="GO:0140662">
    <property type="term" value="F:ATP-dependent protein folding chaperone"/>
    <property type="evidence" value="ECO:0007669"/>
    <property type="project" value="InterPro"/>
</dbReference>
<dbReference type="SUPFAM" id="SSF100934">
    <property type="entry name" value="Heat shock protein 70kD (HSP70), C-terminal subdomain"/>
    <property type="match status" value="1"/>
</dbReference>
<evidence type="ECO:0000256" key="2">
    <source>
        <dbReference type="ARBA" id="ARBA00022840"/>
    </source>
</evidence>
<name>A0AAU9MYL6_9ASTR</name>
<gene>
    <name evidence="3" type="ORF">LVIROSA_LOCUS19544</name>
</gene>
<accession>A0AAU9MYL6</accession>
<dbReference type="Gene3D" id="1.20.1270.10">
    <property type="match status" value="1"/>
</dbReference>
<dbReference type="InterPro" id="IPR029048">
    <property type="entry name" value="HSP70_C_sf"/>
</dbReference>
<dbReference type="EMBL" id="CAKMRJ010003334">
    <property type="protein sequence ID" value="CAH1432924.1"/>
    <property type="molecule type" value="Genomic_DNA"/>
</dbReference>
<dbReference type="GO" id="GO:0005524">
    <property type="term" value="F:ATP binding"/>
    <property type="evidence" value="ECO:0007669"/>
    <property type="project" value="UniProtKB-KW"/>
</dbReference>
<protein>
    <recommendedName>
        <fullName evidence="5">Heat shock protein 70</fullName>
    </recommendedName>
</protein>
<dbReference type="SUPFAM" id="SSF100920">
    <property type="entry name" value="Heat shock protein 70kD (HSP70), peptide-binding domain"/>
    <property type="match status" value="1"/>
</dbReference>
<dbReference type="Gene3D" id="2.60.34.10">
    <property type="entry name" value="Substrate Binding Domain Of DNAk, Chain A, domain 1"/>
    <property type="match status" value="1"/>
</dbReference>